<evidence type="ECO:0000313" key="16">
    <source>
        <dbReference type="Proteomes" id="UP000069940"/>
    </source>
</evidence>
<keyword evidence="16" id="KW-1185">Reference proteome</keyword>
<dbReference type="Gene3D" id="1.10.630.10">
    <property type="entry name" value="Cytochrome P450"/>
    <property type="match status" value="1"/>
</dbReference>
<dbReference type="PRINTS" id="PR00464">
    <property type="entry name" value="EP450II"/>
</dbReference>
<dbReference type="GeneID" id="109401941"/>
<dbReference type="InterPro" id="IPR002402">
    <property type="entry name" value="Cyt_P450_E_grp-II"/>
</dbReference>
<reference evidence="16" key="1">
    <citation type="journal article" date="2015" name="Proc. Natl. Acad. Sci. U.S.A.">
        <title>Genome sequence of the Asian Tiger mosquito, Aedes albopictus, reveals insights into its biology, genetics, and evolution.</title>
        <authorList>
            <person name="Chen X.G."/>
            <person name="Jiang X."/>
            <person name="Gu J."/>
            <person name="Xu M."/>
            <person name="Wu Y."/>
            <person name="Deng Y."/>
            <person name="Zhang C."/>
            <person name="Bonizzoni M."/>
            <person name="Dermauw W."/>
            <person name="Vontas J."/>
            <person name="Armbruster P."/>
            <person name="Huang X."/>
            <person name="Yang Y."/>
            <person name="Zhang H."/>
            <person name="He W."/>
            <person name="Peng H."/>
            <person name="Liu Y."/>
            <person name="Wu K."/>
            <person name="Chen J."/>
            <person name="Lirakis M."/>
            <person name="Topalis P."/>
            <person name="Van Leeuwen T."/>
            <person name="Hall A.B."/>
            <person name="Jiang X."/>
            <person name="Thorpe C."/>
            <person name="Mueller R.L."/>
            <person name="Sun C."/>
            <person name="Waterhouse R.M."/>
            <person name="Yan G."/>
            <person name="Tu Z.J."/>
            <person name="Fang X."/>
            <person name="James A.A."/>
        </authorList>
    </citation>
    <scope>NUCLEOTIDE SEQUENCE [LARGE SCALE GENOMIC DNA]</scope>
    <source>
        <strain evidence="16">Foshan</strain>
    </source>
</reference>
<keyword evidence="10 13" id="KW-0408">Iron</keyword>
<evidence type="ECO:0000256" key="4">
    <source>
        <dbReference type="ARBA" id="ARBA00010617"/>
    </source>
</evidence>
<evidence type="ECO:0000256" key="7">
    <source>
        <dbReference type="ARBA" id="ARBA00022824"/>
    </source>
</evidence>
<dbReference type="CDD" id="cd11056">
    <property type="entry name" value="CYP6-like"/>
    <property type="match status" value="1"/>
</dbReference>
<evidence type="ECO:0000256" key="13">
    <source>
        <dbReference type="RuleBase" id="RU000461"/>
    </source>
</evidence>
<dbReference type="PRINTS" id="PR00385">
    <property type="entry name" value="P450"/>
</dbReference>
<comment type="similarity">
    <text evidence="4 13">Belongs to the cytochrome P450 family.</text>
</comment>
<dbReference type="InterPro" id="IPR001128">
    <property type="entry name" value="Cyt_P450"/>
</dbReference>
<keyword evidence="14" id="KW-0812">Transmembrane</keyword>
<keyword evidence="8" id="KW-0492">Microsome</keyword>
<keyword evidence="11 13" id="KW-0503">Monooxygenase</keyword>
<dbReference type="Pfam" id="PF00067">
    <property type="entry name" value="p450"/>
    <property type="match status" value="1"/>
</dbReference>
<dbReference type="InterPro" id="IPR050476">
    <property type="entry name" value="Insect_CytP450_Detox"/>
</dbReference>
<keyword evidence="12 14" id="KW-0472">Membrane</keyword>
<name>A0ABM1ZB80_AEDAL</name>
<evidence type="ECO:0000256" key="11">
    <source>
        <dbReference type="ARBA" id="ARBA00023033"/>
    </source>
</evidence>
<comment type="cofactor">
    <cofactor evidence="1">
        <name>heme</name>
        <dbReference type="ChEBI" id="CHEBI:30413"/>
    </cofactor>
</comment>
<dbReference type="RefSeq" id="XP_019530116.3">
    <property type="nucleotide sequence ID" value="XM_019674571.3"/>
</dbReference>
<keyword evidence="9 13" id="KW-0560">Oxidoreductase</keyword>
<keyword evidence="7" id="KW-0256">Endoplasmic reticulum</keyword>
<evidence type="ECO:0008006" key="17">
    <source>
        <dbReference type="Google" id="ProtNLM"/>
    </source>
</evidence>
<feature type="transmembrane region" description="Helical" evidence="14">
    <location>
        <begin position="20"/>
        <end position="40"/>
    </location>
</feature>
<evidence type="ECO:0000256" key="5">
    <source>
        <dbReference type="ARBA" id="ARBA00022617"/>
    </source>
</evidence>
<dbReference type="PANTHER" id="PTHR24292:SF93">
    <property type="entry name" value="CYTOCHROME P450 310A1-RELATED"/>
    <property type="match status" value="1"/>
</dbReference>
<evidence type="ECO:0000256" key="1">
    <source>
        <dbReference type="ARBA" id="ARBA00001971"/>
    </source>
</evidence>
<evidence type="ECO:0000256" key="14">
    <source>
        <dbReference type="SAM" id="Phobius"/>
    </source>
</evidence>
<keyword evidence="6 13" id="KW-0479">Metal-binding</keyword>
<accession>A0ABM1ZB80</accession>
<dbReference type="InterPro" id="IPR017972">
    <property type="entry name" value="Cyt_P450_CS"/>
</dbReference>
<evidence type="ECO:0000256" key="8">
    <source>
        <dbReference type="ARBA" id="ARBA00022848"/>
    </source>
</evidence>
<evidence type="ECO:0000256" key="12">
    <source>
        <dbReference type="ARBA" id="ARBA00023136"/>
    </source>
</evidence>
<organism evidence="15 16">
    <name type="scientific">Aedes albopictus</name>
    <name type="common">Asian tiger mosquito</name>
    <name type="synonym">Stegomyia albopicta</name>
    <dbReference type="NCBI Taxonomy" id="7160"/>
    <lineage>
        <taxon>Eukaryota</taxon>
        <taxon>Metazoa</taxon>
        <taxon>Ecdysozoa</taxon>
        <taxon>Arthropoda</taxon>
        <taxon>Hexapoda</taxon>
        <taxon>Insecta</taxon>
        <taxon>Pterygota</taxon>
        <taxon>Neoptera</taxon>
        <taxon>Endopterygota</taxon>
        <taxon>Diptera</taxon>
        <taxon>Nematocera</taxon>
        <taxon>Culicoidea</taxon>
        <taxon>Culicidae</taxon>
        <taxon>Culicinae</taxon>
        <taxon>Aedini</taxon>
        <taxon>Aedes</taxon>
        <taxon>Stegomyia</taxon>
    </lineage>
</organism>
<proteinExistence type="inferred from homology"/>
<evidence type="ECO:0000256" key="2">
    <source>
        <dbReference type="ARBA" id="ARBA00004174"/>
    </source>
</evidence>
<evidence type="ECO:0000256" key="6">
    <source>
        <dbReference type="ARBA" id="ARBA00022723"/>
    </source>
</evidence>
<evidence type="ECO:0000256" key="10">
    <source>
        <dbReference type="ARBA" id="ARBA00023004"/>
    </source>
</evidence>
<dbReference type="PANTHER" id="PTHR24292">
    <property type="entry name" value="CYTOCHROME P450"/>
    <property type="match status" value="1"/>
</dbReference>
<protein>
    <recommendedName>
        <fullName evidence="17">Cytochrome</fullName>
    </recommendedName>
</protein>
<sequence>MKGTIRTIRPNTNTIQSIVIVQTISMLFAILLVAFFIYLFQKWTYTHWKRRGIPQLCPRFPLGEVADTIRQRTSYSNRVAELHHQAVRDGHRFVGIYTLCQPVLLVTDVNLVRRILTVDFEYFADRGAHINETRNPLSGHLIYLTGDKWRQMRQKLSPAFSTAKLNELFPTMMTCGRTLTAVIDKIRGRSVPLHDLMARFTVDVLASIGFGVECNSMWNPDEPFRQMGARSFLKSWKTSLRMLLAFVAPRFLQLKLIDGDVEEYMRCLVRDAIARREAGEVRRDFMQMLVQLRNQVQLEDGGSWEMSNVDQNKAFTVEEMAAQSFVFLNGGYDTISSTLTFCMFELCRNESLLRRIHEEIVGVLADDRALCYEALEEMTFLESCIDETLRKYPISPVLFRVCTKAYQIPDSDVVVEKGTLVQISLVGLQRDPRYYEDPLKFDPERYGERRAETMPHFSFGDGPRVCPGQQMSKAMIKMALVQMLADHDCRLEAPATMIGELELDPSLLTLQPKKDVLVVPFRRVVINIPVLEDIIEQQQNQQNQNN</sequence>
<dbReference type="EnsemblMetazoa" id="AALFPA23_016819.R24558">
    <property type="protein sequence ID" value="AALFPA23_016819.P24558"/>
    <property type="gene ID" value="AALFPA23_016819"/>
</dbReference>
<dbReference type="SUPFAM" id="SSF48264">
    <property type="entry name" value="Cytochrome P450"/>
    <property type="match status" value="1"/>
</dbReference>
<dbReference type="PROSITE" id="PS00086">
    <property type="entry name" value="CYTOCHROME_P450"/>
    <property type="match status" value="1"/>
</dbReference>
<comment type="subcellular location">
    <subcellularLocation>
        <location evidence="3">Endoplasmic reticulum membrane</location>
        <topology evidence="3">Peripheral membrane protein</topology>
    </subcellularLocation>
    <subcellularLocation>
        <location evidence="2">Microsome membrane</location>
        <topology evidence="2">Peripheral membrane protein</topology>
    </subcellularLocation>
</comment>
<keyword evidence="5 13" id="KW-0349">Heme</keyword>
<evidence type="ECO:0000313" key="15">
    <source>
        <dbReference type="EnsemblMetazoa" id="AALFPA23_016819.P24558"/>
    </source>
</evidence>
<reference evidence="15" key="2">
    <citation type="submission" date="2025-05" db="UniProtKB">
        <authorList>
            <consortium name="EnsemblMetazoa"/>
        </authorList>
    </citation>
    <scope>IDENTIFICATION</scope>
    <source>
        <strain evidence="15">Foshan</strain>
    </source>
</reference>
<evidence type="ECO:0000256" key="3">
    <source>
        <dbReference type="ARBA" id="ARBA00004406"/>
    </source>
</evidence>
<dbReference type="InterPro" id="IPR036396">
    <property type="entry name" value="Cyt_P450_sf"/>
</dbReference>
<dbReference type="Proteomes" id="UP000069940">
    <property type="component" value="Unassembled WGS sequence"/>
</dbReference>
<evidence type="ECO:0000256" key="9">
    <source>
        <dbReference type="ARBA" id="ARBA00023002"/>
    </source>
</evidence>
<keyword evidence="14" id="KW-1133">Transmembrane helix</keyword>